<evidence type="ECO:0000256" key="4">
    <source>
        <dbReference type="SAM" id="Phobius"/>
    </source>
</evidence>
<comment type="similarity">
    <text evidence="1">Belongs to the MAF1 family.</text>
</comment>
<feature type="transmembrane region" description="Helical" evidence="4">
    <location>
        <begin position="231"/>
        <end position="255"/>
    </location>
</feature>
<dbReference type="Pfam" id="PF09174">
    <property type="entry name" value="Maf1"/>
    <property type="match status" value="1"/>
</dbReference>
<dbReference type="AlphaFoldDB" id="A0A8C2L3J4"/>
<evidence type="ECO:0000256" key="3">
    <source>
        <dbReference type="SAM" id="MobiDB-lite"/>
    </source>
</evidence>
<sequence>MKLLENSRFEALSSQLCVETGDSHILGRIESYSCKMAGDDKHMFKQFCQEGEPHVLEALSPPQSSSAPSPNLLGKSGEDGENPLSDKCCRKTLFYLITTLNESFRPDYDFSAARAHEFSREPSVNWVVESVNSSLYSAVGEQFNSLGPELWNAIDQEINLQGCDIYRCVRRKEVIYSSLNVFCTHILITAIILFVATTQTLTLTPSVRKAACGPSITSFTTRSLNALYSSLAAQSVFSVVTVAVALTMSWTWSWMMKRKWTPSWKTGSPELCASKAFSGMTTCASAKGPLLCTQFLLSFLRGEKLSTLFSGDFCKCVSFLLWFTVDLGGLNLQLPFASKEDLGLWLRRNPRAAWTRSDMDSFRHWLRPIKTTGNQLILGVNESHIHFNSGDF</sequence>
<dbReference type="Ensembl" id="ENSCCRT00020129069.1">
    <property type="protein sequence ID" value="ENSCCRP00020118424.1"/>
    <property type="gene ID" value="ENSCCRG00020053226.1"/>
</dbReference>
<evidence type="ECO:0000313" key="5">
    <source>
        <dbReference type="Ensembl" id="ENSCCRP00020118424.1"/>
    </source>
</evidence>
<keyword evidence="4" id="KW-0472">Membrane</keyword>
<keyword evidence="4" id="KW-1133">Transmembrane helix</keyword>
<dbReference type="GO" id="GO:0016480">
    <property type="term" value="P:negative regulation of transcription by RNA polymerase III"/>
    <property type="evidence" value="ECO:0007669"/>
    <property type="project" value="InterPro"/>
</dbReference>
<dbReference type="PANTHER" id="PTHR22504:SF4">
    <property type="entry name" value="REPRESSOR OF RNA POLYMERASE III TRANSCRIPTION MAF1"/>
    <property type="match status" value="1"/>
</dbReference>
<name>A0A8C2L3J4_CYPCA</name>
<accession>A0A8C2L3J4</accession>
<feature type="compositionally biased region" description="Low complexity" evidence="3">
    <location>
        <begin position="60"/>
        <end position="70"/>
    </location>
</feature>
<feature type="region of interest" description="Disordered" evidence="3">
    <location>
        <begin position="58"/>
        <end position="84"/>
    </location>
</feature>
<dbReference type="InterPro" id="IPR015257">
    <property type="entry name" value="Maf1"/>
</dbReference>
<dbReference type="InterPro" id="IPR038564">
    <property type="entry name" value="Maf1_sf"/>
</dbReference>
<dbReference type="Gene3D" id="3.40.1000.50">
    <property type="entry name" value="Repressor of RNA polymerase III transcription Maf1"/>
    <property type="match status" value="2"/>
</dbReference>
<organism evidence="5 6">
    <name type="scientific">Cyprinus carpio</name>
    <name type="common">Common carp</name>
    <dbReference type="NCBI Taxonomy" id="7962"/>
    <lineage>
        <taxon>Eukaryota</taxon>
        <taxon>Metazoa</taxon>
        <taxon>Chordata</taxon>
        <taxon>Craniata</taxon>
        <taxon>Vertebrata</taxon>
        <taxon>Euteleostomi</taxon>
        <taxon>Actinopterygii</taxon>
        <taxon>Neopterygii</taxon>
        <taxon>Teleostei</taxon>
        <taxon>Ostariophysi</taxon>
        <taxon>Cypriniformes</taxon>
        <taxon>Cyprinidae</taxon>
        <taxon>Cyprininae</taxon>
        <taxon>Cyprinus</taxon>
    </lineage>
</organism>
<dbReference type="GO" id="GO:0000994">
    <property type="term" value="F:RNA polymerase III core binding"/>
    <property type="evidence" value="ECO:0007669"/>
    <property type="project" value="TreeGrafter"/>
</dbReference>
<dbReference type="GO" id="GO:0005634">
    <property type="term" value="C:nucleus"/>
    <property type="evidence" value="ECO:0007669"/>
    <property type="project" value="TreeGrafter"/>
</dbReference>
<dbReference type="PANTHER" id="PTHR22504">
    <property type="entry name" value="REPRESSOR OF RNA POLYMERASE III TRANSCRIPTION MAF1"/>
    <property type="match status" value="1"/>
</dbReference>
<keyword evidence="4" id="KW-0812">Transmembrane</keyword>
<dbReference type="Proteomes" id="UP000694701">
    <property type="component" value="Unplaced"/>
</dbReference>
<evidence type="ECO:0000256" key="1">
    <source>
        <dbReference type="ARBA" id="ARBA00006231"/>
    </source>
</evidence>
<feature type="transmembrane region" description="Helical" evidence="4">
    <location>
        <begin position="174"/>
        <end position="196"/>
    </location>
</feature>
<reference evidence="5" key="1">
    <citation type="submission" date="2025-08" db="UniProtKB">
        <authorList>
            <consortium name="Ensembl"/>
        </authorList>
    </citation>
    <scope>IDENTIFICATION</scope>
</reference>
<evidence type="ECO:0000256" key="2">
    <source>
        <dbReference type="ARBA" id="ARBA00020829"/>
    </source>
</evidence>
<dbReference type="FunFam" id="3.40.1000.50:FF:000001">
    <property type="entry name" value="Repressor of RNA polymerase III transcription MAF1"/>
    <property type="match status" value="1"/>
</dbReference>
<evidence type="ECO:0000313" key="6">
    <source>
        <dbReference type="Proteomes" id="UP000694701"/>
    </source>
</evidence>
<proteinExistence type="inferred from homology"/>
<protein>
    <recommendedName>
        <fullName evidence="2">Repressor of RNA polymerase III transcription MAF1 homolog</fullName>
    </recommendedName>
</protein>